<sequence length="77" mass="9222">LYFTFKKFFFSTRWVVVVFSTFEINTRLVEIFLFFPENPIIAEQMFASQHNTMKASLKFGSRNYRLCLITGRKIKIL</sequence>
<evidence type="ECO:0000313" key="2">
    <source>
        <dbReference type="Proteomes" id="UP000291404"/>
    </source>
</evidence>
<proteinExistence type="predicted"/>
<evidence type="ECO:0000313" key="1">
    <source>
        <dbReference type="EMBL" id="TBT97006.1"/>
    </source>
</evidence>
<protein>
    <submittedName>
        <fullName evidence="1">Uncharacterized protein</fullName>
    </submittedName>
</protein>
<comment type="caution">
    <text evidence="1">The sequence shown here is derived from an EMBL/GenBank/DDBJ whole genome shotgun (WGS) entry which is preliminary data.</text>
</comment>
<reference evidence="1 2" key="1">
    <citation type="submission" date="2017-12" db="EMBL/GenBank/DDBJ databases">
        <authorList>
            <person name="Pombert J.-F."/>
            <person name="Haag K.L."/>
            <person name="Ebert D."/>
        </authorList>
    </citation>
    <scope>NUCLEOTIDE SEQUENCE [LARGE SCALE GENOMIC DNA]</scope>
    <source>
        <strain evidence="1">BE-OM-2</strain>
    </source>
</reference>
<organism evidence="1 2">
    <name type="scientific">Hamiltosporidium magnivora</name>
    <dbReference type="NCBI Taxonomy" id="148818"/>
    <lineage>
        <taxon>Eukaryota</taxon>
        <taxon>Fungi</taxon>
        <taxon>Fungi incertae sedis</taxon>
        <taxon>Microsporidia</taxon>
        <taxon>Dubosqiidae</taxon>
        <taxon>Hamiltosporidium</taxon>
    </lineage>
</organism>
<dbReference type="EMBL" id="PITI01003210">
    <property type="protein sequence ID" value="TBT97006.1"/>
    <property type="molecule type" value="Genomic_DNA"/>
</dbReference>
<accession>A0A4Q9KQS4</accession>
<dbReference type="VEuPathDB" id="MicrosporidiaDB:CWI36_3210p0010"/>
<gene>
    <name evidence="1" type="ORF">CWI36_3210p0010</name>
</gene>
<name>A0A4Q9KQS4_9MICR</name>
<feature type="non-terminal residue" evidence="1">
    <location>
        <position position="1"/>
    </location>
</feature>
<dbReference type="AlphaFoldDB" id="A0A4Q9KQS4"/>
<dbReference type="Proteomes" id="UP000291404">
    <property type="component" value="Unassembled WGS sequence"/>
</dbReference>
<keyword evidence="2" id="KW-1185">Reference proteome</keyword>